<dbReference type="Proteomes" id="UP000234956">
    <property type="component" value="Unassembled WGS sequence"/>
</dbReference>
<dbReference type="Gene3D" id="3.30.240.20">
    <property type="entry name" value="bsu07140 like domains"/>
    <property type="match status" value="2"/>
</dbReference>
<comment type="caution">
    <text evidence="10">The sequence shown here is derived from an EMBL/GenBank/DDBJ whole genome shotgun (WGS) entry which is preliminary data.</text>
</comment>
<evidence type="ECO:0000256" key="6">
    <source>
        <dbReference type="ARBA" id="ARBA00023136"/>
    </source>
</evidence>
<dbReference type="InterPro" id="IPR007353">
    <property type="entry name" value="DUF421"/>
</dbReference>
<dbReference type="InterPro" id="IPR048454">
    <property type="entry name" value="YetF_N"/>
</dbReference>
<evidence type="ECO:0000256" key="7">
    <source>
        <dbReference type="SAM" id="Phobius"/>
    </source>
</evidence>
<keyword evidence="3" id="KW-1003">Cell membrane</keyword>
<dbReference type="PANTHER" id="PTHR34582">
    <property type="entry name" value="UPF0702 TRANSMEMBRANE PROTEIN YCAP"/>
    <property type="match status" value="1"/>
</dbReference>
<organism evidence="10 11">
    <name type="scientific">Lysinibacillus fusiformis</name>
    <dbReference type="NCBI Taxonomy" id="28031"/>
    <lineage>
        <taxon>Bacteria</taxon>
        <taxon>Bacillati</taxon>
        <taxon>Bacillota</taxon>
        <taxon>Bacilli</taxon>
        <taxon>Bacillales</taxon>
        <taxon>Bacillaceae</taxon>
        <taxon>Lysinibacillus</taxon>
    </lineage>
</organism>
<evidence type="ECO:0000259" key="9">
    <source>
        <dbReference type="Pfam" id="PF20730"/>
    </source>
</evidence>
<keyword evidence="4 7" id="KW-0812">Transmembrane</keyword>
<evidence type="ECO:0000256" key="2">
    <source>
        <dbReference type="ARBA" id="ARBA00006448"/>
    </source>
</evidence>
<dbReference type="RefSeq" id="WP_080717103.1">
    <property type="nucleotide sequence ID" value="NZ_JAZBNI010000009.1"/>
</dbReference>
<keyword evidence="6 7" id="KW-0472">Membrane</keyword>
<evidence type="ECO:0000313" key="10">
    <source>
        <dbReference type="EMBL" id="PKU50234.1"/>
    </source>
</evidence>
<feature type="transmembrane region" description="Helical" evidence="7">
    <location>
        <begin position="64"/>
        <end position="86"/>
    </location>
</feature>
<dbReference type="AlphaFoldDB" id="A0A2I0UVX9"/>
<gene>
    <name evidence="10" type="ORF">CRI88_19035</name>
</gene>
<evidence type="ECO:0000313" key="11">
    <source>
        <dbReference type="Proteomes" id="UP000234956"/>
    </source>
</evidence>
<comment type="subcellular location">
    <subcellularLocation>
        <location evidence="1">Cell membrane</location>
        <topology evidence="1">Multi-pass membrane protein</topology>
    </subcellularLocation>
</comment>
<name>A0A2I0UVX9_9BACI</name>
<comment type="similarity">
    <text evidence="2">Belongs to the UPF0702 family.</text>
</comment>
<dbReference type="InterPro" id="IPR023090">
    <property type="entry name" value="UPF0702_alpha/beta_dom_sf"/>
</dbReference>
<evidence type="ECO:0000256" key="3">
    <source>
        <dbReference type="ARBA" id="ARBA00022475"/>
    </source>
</evidence>
<accession>A0A2I0UVX9</accession>
<protein>
    <submittedName>
        <fullName evidence="10">DUF421 domain-containing protein</fullName>
    </submittedName>
</protein>
<dbReference type="PANTHER" id="PTHR34582:SF7">
    <property type="entry name" value="UPF0702 TRANSMEMBRANE PROTEIN YDFS"/>
    <property type="match status" value="1"/>
</dbReference>
<feature type="domain" description="YetF C-terminal" evidence="8">
    <location>
        <begin position="87"/>
        <end position="220"/>
    </location>
</feature>
<evidence type="ECO:0000259" key="8">
    <source>
        <dbReference type="Pfam" id="PF04239"/>
    </source>
</evidence>
<reference evidence="10 11" key="1">
    <citation type="submission" date="2017-10" db="EMBL/GenBank/DDBJ databases">
        <title>Draft genome of Lysinibacillus fusiformis strain Juneja, a laboratory-derived pathogen of Drosophila melanogaster.</title>
        <authorList>
            <person name="Smith B.R."/>
            <person name="Unckless R.L."/>
        </authorList>
    </citation>
    <scope>NUCLEOTIDE SEQUENCE [LARGE SCALE GENOMIC DNA]</scope>
    <source>
        <strain evidence="10 11">Juneja</strain>
    </source>
</reference>
<evidence type="ECO:0000256" key="5">
    <source>
        <dbReference type="ARBA" id="ARBA00022989"/>
    </source>
</evidence>
<proteinExistence type="inferred from homology"/>
<feature type="domain" description="YetF-like N-terminal transmembrane" evidence="9">
    <location>
        <begin position="11"/>
        <end position="83"/>
    </location>
</feature>
<sequence length="239" mass="27169">MESFIHAHFWEMILRTTLSFFALLILARILGKKQLGQLTFFHYITGITFGSIASEIASQEETPFLDGMISLVWWSALTYLMTVITIKSKKARVLIDDKPTIVIQKGLILESALQKNRLHLDELTMMLREQAIFSVQDVEYAMLETNGKLSVLQKTSEQVATKQDVKADVSPPTYLPTEVISDGQLITENIVELELTEDWVLKKLKKQNVQSVEEVYFAQVQTNGSLYISLKDKSRHSSP</sequence>
<feature type="transmembrane region" description="Helical" evidence="7">
    <location>
        <begin position="12"/>
        <end position="31"/>
    </location>
</feature>
<evidence type="ECO:0000256" key="1">
    <source>
        <dbReference type="ARBA" id="ARBA00004651"/>
    </source>
</evidence>
<feature type="transmembrane region" description="Helical" evidence="7">
    <location>
        <begin position="38"/>
        <end position="58"/>
    </location>
</feature>
<dbReference type="Pfam" id="PF20730">
    <property type="entry name" value="YetF_N"/>
    <property type="match status" value="1"/>
</dbReference>
<dbReference type="GO" id="GO:0005886">
    <property type="term" value="C:plasma membrane"/>
    <property type="evidence" value="ECO:0007669"/>
    <property type="project" value="UniProtKB-SubCell"/>
</dbReference>
<dbReference type="EMBL" id="PDFK01000008">
    <property type="protein sequence ID" value="PKU50234.1"/>
    <property type="molecule type" value="Genomic_DNA"/>
</dbReference>
<keyword evidence="5 7" id="KW-1133">Transmembrane helix</keyword>
<dbReference type="Pfam" id="PF04239">
    <property type="entry name" value="DUF421"/>
    <property type="match status" value="1"/>
</dbReference>
<evidence type="ECO:0000256" key="4">
    <source>
        <dbReference type="ARBA" id="ARBA00022692"/>
    </source>
</evidence>